<proteinExistence type="predicted"/>
<keyword evidence="2" id="KW-1185">Reference proteome</keyword>
<protein>
    <recommendedName>
        <fullName evidence="3">Apea-like HEPN domain-containing protein</fullName>
    </recommendedName>
</protein>
<accession>A0ABN4MCB7</accession>
<reference evidence="1 2" key="1">
    <citation type="submission" date="2015-11" db="EMBL/GenBank/DDBJ databases">
        <title>Exploring the genomic traits of fungus-feeding bacterial genus Collimonas.</title>
        <authorList>
            <person name="Song C."/>
            <person name="Schmidt R."/>
            <person name="de Jager V."/>
            <person name="Krzyzanowska D."/>
            <person name="Jongedijk E."/>
            <person name="Cankar K."/>
            <person name="Beekwilder J."/>
            <person name="van Veen A."/>
            <person name="de Boer W."/>
            <person name="van Veen J.A."/>
            <person name="Garbeva P."/>
        </authorList>
    </citation>
    <scope>NUCLEOTIDE SEQUENCE [LARGE SCALE GENOMIC DNA]</scope>
    <source>
        <strain evidence="1 2">Ter291</strain>
    </source>
</reference>
<gene>
    <name evidence="1" type="ORF">CPter291_3264</name>
</gene>
<evidence type="ECO:0000313" key="2">
    <source>
        <dbReference type="Proteomes" id="UP000074914"/>
    </source>
</evidence>
<dbReference type="Proteomes" id="UP000074914">
    <property type="component" value="Chromosome"/>
</dbReference>
<name>A0ABN4MCB7_9BURK</name>
<evidence type="ECO:0000313" key="1">
    <source>
        <dbReference type="EMBL" id="AMP15501.1"/>
    </source>
</evidence>
<dbReference type="RefSeq" id="WP_156480093.1">
    <property type="nucleotide sequence ID" value="NZ_CP013236.1"/>
</dbReference>
<organism evidence="1 2">
    <name type="scientific">Collimonas pratensis</name>
    <dbReference type="NCBI Taxonomy" id="279113"/>
    <lineage>
        <taxon>Bacteria</taxon>
        <taxon>Pseudomonadati</taxon>
        <taxon>Pseudomonadota</taxon>
        <taxon>Betaproteobacteria</taxon>
        <taxon>Burkholderiales</taxon>
        <taxon>Oxalobacteraceae</taxon>
        <taxon>Collimonas</taxon>
    </lineage>
</organism>
<dbReference type="EMBL" id="CP013236">
    <property type="protein sequence ID" value="AMP15501.1"/>
    <property type="molecule type" value="Genomic_DNA"/>
</dbReference>
<evidence type="ECO:0008006" key="3">
    <source>
        <dbReference type="Google" id="ProtNLM"/>
    </source>
</evidence>
<sequence length="375" mass="41812">MDVLPVWDPAYGAFKTEVCKATLSWISDNDIDQIIYSTYLGLPGRTKALDGLLTLTLTAASLDSLADQILDQLASPKDYWFFFPLPQIIVPEDIKLSSSVTIVRNRIVAQRGMVRAGDVTASDNGSLLKVQGSGYVNGERTQSAFVDAMTKAKWTLQIATLLGYFTRTSKRQSPLVLALSGTEQQDILDAKWICDQPRITDYCRVRLGIGLSRFLSELTFTKGEWTARQAESLQQHVGKLLTAVQDPVAQLNVKSIRRSLEWAFDAGIDEDEHMRFIKTCIGLEAAMSEQNEEIGITEQLADRCAFLLNKTAIARLETRNLMRKVYQLRSKLVHGAAAGLSESERTLAKQAEKILTAVLRTELKAIMDWYVTLKS</sequence>